<evidence type="ECO:0000256" key="7">
    <source>
        <dbReference type="RuleBase" id="RU365095"/>
    </source>
</evidence>
<dbReference type="GO" id="GO:0005975">
    <property type="term" value="P:carbohydrate metabolic process"/>
    <property type="evidence" value="ECO:0007669"/>
    <property type="project" value="UniProtKB-UniRule"/>
</dbReference>
<dbReference type="InterPro" id="IPR006148">
    <property type="entry name" value="Glc/Gal-6P_isomerase"/>
</dbReference>
<evidence type="ECO:0000259" key="8">
    <source>
        <dbReference type="Pfam" id="PF01182"/>
    </source>
</evidence>
<dbReference type="GeneID" id="93566237"/>
<dbReference type="EMBL" id="MRWE01000034">
    <property type="protein sequence ID" value="ORJ24150.1"/>
    <property type="molecule type" value="Genomic_DNA"/>
</dbReference>
<evidence type="ECO:0000256" key="4">
    <source>
        <dbReference type="ARBA" id="ARBA00010662"/>
    </source>
</evidence>
<dbReference type="UniPathway" id="UPA00115">
    <property type="reaction ID" value="UER00409"/>
</dbReference>
<organism evidence="9 10">
    <name type="scientific">Rouxiella badensis</name>
    <dbReference type="NCBI Taxonomy" id="1646377"/>
    <lineage>
        <taxon>Bacteria</taxon>
        <taxon>Pseudomonadati</taxon>
        <taxon>Pseudomonadota</taxon>
        <taxon>Gammaproteobacteria</taxon>
        <taxon>Enterobacterales</taxon>
        <taxon>Yersiniaceae</taxon>
        <taxon>Rouxiella</taxon>
    </lineage>
</organism>
<keyword evidence="7" id="KW-0378">Hydrolase</keyword>
<dbReference type="GO" id="GO:0017057">
    <property type="term" value="F:6-phosphogluconolactonase activity"/>
    <property type="evidence" value="ECO:0007669"/>
    <property type="project" value="UniProtKB-UniRule"/>
</dbReference>
<dbReference type="STRING" id="1646377.BS640_17750"/>
<keyword evidence="10" id="KW-1185">Reference proteome</keyword>
<comment type="similarity">
    <text evidence="4 7">Belongs to the glucosamine/galactosamine-6-phosphate isomerase family. 6-phosphogluconolactonase subfamily.</text>
</comment>
<dbReference type="InterPro" id="IPR037171">
    <property type="entry name" value="NagB/RpiA_transferase-like"/>
</dbReference>
<dbReference type="GO" id="GO:0006098">
    <property type="term" value="P:pentose-phosphate shunt"/>
    <property type="evidence" value="ECO:0007669"/>
    <property type="project" value="UniProtKB-UniPathway"/>
</dbReference>
<dbReference type="RefSeq" id="WP_017491106.1">
    <property type="nucleotide sequence ID" value="NZ_CAUQAZ010000048.1"/>
</dbReference>
<dbReference type="PANTHER" id="PTHR11054">
    <property type="entry name" value="6-PHOSPHOGLUCONOLACTONASE"/>
    <property type="match status" value="1"/>
</dbReference>
<dbReference type="NCBIfam" id="TIGR01198">
    <property type="entry name" value="pgl"/>
    <property type="match status" value="1"/>
</dbReference>
<evidence type="ECO:0000256" key="5">
    <source>
        <dbReference type="ARBA" id="ARBA00013198"/>
    </source>
</evidence>
<evidence type="ECO:0000256" key="2">
    <source>
        <dbReference type="ARBA" id="ARBA00002681"/>
    </source>
</evidence>
<dbReference type="InterPro" id="IPR039104">
    <property type="entry name" value="6PGL"/>
</dbReference>
<dbReference type="SUPFAM" id="SSF100950">
    <property type="entry name" value="NagB/RpiA/CoA transferase-like"/>
    <property type="match status" value="1"/>
</dbReference>
<evidence type="ECO:0000313" key="9">
    <source>
        <dbReference type="EMBL" id="ORJ24150.1"/>
    </source>
</evidence>
<gene>
    <name evidence="7" type="primary">pgl</name>
    <name evidence="9" type="ORF">BS640_17750</name>
</gene>
<comment type="function">
    <text evidence="2 7">Hydrolysis of 6-phosphogluconolactone to 6-phosphogluconate.</text>
</comment>
<dbReference type="Pfam" id="PF01182">
    <property type="entry name" value="Glucosamine_iso"/>
    <property type="match status" value="1"/>
</dbReference>
<comment type="catalytic activity">
    <reaction evidence="1 7">
        <text>6-phospho-D-glucono-1,5-lactone + H2O = 6-phospho-D-gluconate + H(+)</text>
        <dbReference type="Rhea" id="RHEA:12556"/>
        <dbReference type="ChEBI" id="CHEBI:15377"/>
        <dbReference type="ChEBI" id="CHEBI:15378"/>
        <dbReference type="ChEBI" id="CHEBI:57955"/>
        <dbReference type="ChEBI" id="CHEBI:58759"/>
        <dbReference type="EC" id="3.1.1.31"/>
    </reaction>
</comment>
<dbReference type="InterPro" id="IPR005900">
    <property type="entry name" value="6-phosphogluconolactonase_DevB"/>
</dbReference>
<evidence type="ECO:0000256" key="3">
    <source>
        <dbReference type="ARBA" id="ARBA00004961"/>
    </source>
</evidence>
<feature type="domain" description="Glucosamine/galactosamine-6-phosphate isomerase" evidence="8">
    <location>
        <begin position="10"/>
        <end position="221"/>
    </location>
</feature>
<dbReference type="Gene3D" id="3.40.50.1360">
    <property type="match status" value="1"/>
</dbReference>
<comment type="pathway">
    <text evidence="3 7">Carbohydrate degradation; pentose phosphate pathway; D-ribulose 5-phosphate from D-glucose 6-phosphate (oxidative stage): step 2/3.</text>
</comment>
<sequence>MANFVEFSGAAALNQNLAGKMADALRRAIADRGQATLIVSGGRTPLELFRQLSRQELDWSRVTITLADERWVTNDNGSSNEKMVRNSLLQGEVAKATFIALKNGAGTAAEGESTAESALAALQLPADITLLGMGDDGHIASLFPGSVNLARALDLKTTRRCVAITPLTAPLERMTLTLPVLLNSRRIYLLLAGESKREVYERAEKGTDQNNMPVRAVLHQQQTPVEVYWTA</sequence>
<evidence type="ECO:0000313" key="10">
    <source>
        <dbReference type="Proteomes" id="UP000192536"/>
    </source>
</evidence>
<evidence type="ECO:0000256" key="6">
    <source>
        <dbReference type="ARBA" id="ARBA00020337"/>
    </source>
</evidence>
<name>A0A1X0WBI9_9GAMM</name>
<reference evidence="9 10" key="1">
    <citation type="journal article" date="2017" name="Int. J. Syst. Evol. Microbiol.">
        <title>Rouxiella badensis sp. nov. and Rouxiella silvae sp. nov. isolated from peat bog soil in Germany and emendation of the genus description.</title>
        <authorList>
            <person name="Le Fleche-Mateos A."/>
            <person name="Kugler J.H."/>
            <person name="Hansen S.H."/>
            <person name="Syldatk C."/>
            <person name="Hausmann R."/>
            <person name="Lomprez F."/>
            <person name="Vandenbogaert M."/>
            <person name="Manuguerra J.C."/>
            <person name="Grimont P.A."/>
        </authorList>
    </citation>
    <scope>NUCLEOTIDE SEQUENCE [LARGE SCALE GENOMIC DNA]</scope>
    <source>
        <strain evidence="9 10">DSM 100043</strain>
    </source>
</reference>
<dbReference type="PANTHER" id="PTHR11054:SF0">
    <property type="entry name" value="6-PHOSPHOGLUCONOLACTONASE"/>
    <property type="match status" value="1"/>
</dbReference>
<dbReference type="EC" id="3.1.1.31" evidence="5 7"/>
<comment type="caution">
    <text evidence="9">The sequence shown here is derived from an EMBL/GenBank/DDBJ whole genome shotgun (WGS) entry which is preliminary data.</text>
</comment>
<dbReference type="Proteomes" id="UP000192536">
    <property type="component" value="Unassembled WGS sequence"/>
</dbReference>
<proteinExistence type="inferred from homology"/>
<dbReference type="CDD" id="cd01400">
    <property type="entry name" value="6PGL"/>
    <property type="match status" value="1"/>
</dbReference>
<dbReference type="AlphaFoldDB" id="A0A1X0WBI9"/>
<accession>A0A1X0WBI9</accession>
<protein>
    <recommendedName>
        <fullName evidence="6 7">6-phosphogluconolactonase</fullName>
        <shortName evidence="7">6PGL</shortName>
        <ecNumber evidence="5 7">3.1.1.31</ecNumber>
    </recommendedName>
</protein>
<evidence type="ECO:0000256" key="1">
    <source>
        <dbReference type="ARBA" id="ARBA00000832"/>
    </source>
</evidence>